<accession>H5SPQ4</accession>
<dbReference type="PANTHER" id="PTHR19328">
    <property type="entry name" value="HEDGEHOG-INTERACTING PROTEIN"/>
    <property type="match status" value="1"/>
</dbReference>
<reference evidence="2" key="2">
    <citation type="journal article" date="2012" name="PLoS ONE">
        <title>A Deeply Branching Thermophilic Bacterium with an Ancient Acetyl-CoA Pathway Dominates a Subsurface Ecosystem.</title>
        <authorList>
            <person name="Takami H."/>
            <person name="Noguchi H."/>
            <person name="Takaki Y."/>
            <person name="Uchiyama I."/>
            <person name="Toyoda A."/>
            <person name="Nishi S."/>
            <person name="Chee G.-J."/>
            <person name="Arai W."/>
            <person name="Nunoura T."/>
            <person name="Itoh T."/>
            <person name="Hattori M."/>
            <person name="Takai K."/>
        </authorList>
    </citation>
    <scope>NUCLEOTIDE SEQUENCE</scope>
</reference>
<dbReference type="PANTHER" id="PTHR19328:SF13">
    <property type="entry name" value="HIPL1 PROTEIN"/>
    <property type="match status" value="1"/>
</dbReference>
<dbReference type="SUPFAM" id="SSF50952">
    <property type="entry name" value="Soluble quinoprotein glucose dehydrogenase"/>
    <property type="match status" value="1"/>
</dbReference>
<dbReference type="InterPro" id="IPR011041">
    <property type="entry name" value="Quinoprot_gluc/sorb_DH_b-prop"/>
</dbReference>
<sequence length="352" mass="38921">MKPENTSPEDVRVDVVASGLQIPWAIDFAPDGRLFLTERPGRIRVIRDGELQSEPWAQIPVAHEGEGGLLGLALDPNFAENGFVYVYYTYREGTRLWNRVARLTDREGRGEDLVVLLDRIPGSTIHNGGRIRFGPDGKLYITTGDANVPTSAQDLASLAGKILRLNPDGSIPTDNPFPNSPVWSYGHRNPQGLAWHPVTGTLFSTEHGPSGLPPNCCHDEVNVIEPGQNYGWPSVFGIRGDPRFVDPILESGLDTWAPSGAAFYSGDQLPESWRGRFFFAALRGQHLGRVTLRSPDLRSVERFEKLFVGEFGRLRDVVQGPDGFLYVTTSNRDGRGIPRSGDDRLLRIAPVR</sequence>
<protein>
    <submittedName>
        <fullName evidence="2">Glucose sorbosone dehydrogenase</fullName>
    </submittedName>
</protein>
<dbReference type="InterPro" id="IPR011042">
    <property type="entry name" value="6-blade_b-propeller_TolB-like"/>
</dbReference>
<dbReference type="Pfam" id="PF07995">
    <property type="entry name" value="GSDH"/>
    <property type="match status" value="1"/>
</dbReference>
<dbReference type="AlphaFoldDB" id="H5SPQ4"/>
<dbReference type="EMBL" id="AP011794">
    <property type="protein sequence ID" value="BAL58140.1"/>
    <property type="molecule type" value="Genomic_DNA"/>
</dbReference>
<gene>
    <name evidence="2" type="ORF">HGMM_F54F02C23</name>
</gene>
<evidence type="ECO:0000313" key="2">
    <source>
        <dbReference type="EMBL" id="BAL58140.1"/>
    </source>
</evidence>
<evidence type="ECO:0000259" key="1">
    <source>
        <dbReference type="Pfam" id="PF07995"/>
    </source>
</evidence>
<name>H5SPQ4_9BACT</name>
<organism evidence="2">
    <name type="scientific">uncultured Acidobacteriota bacterium</name>
    <dbReference type="NCBI Taxonomy" id="171953"/>
    <lineage>
        <taxon>Bacteria</taxon>
        <taxon>Pseudomonadati</taxon>
        <taxon>Acidobacteriota</taxon>
        <taxon>environmental samples</taxon>
    </lineage>
</organism>
<feature type="domain" description="Glucose/Sorbosone dehydrogenase" evidence="1">
    <location>
        <begin position="20"/>
        <end position="335"/>
    </location>
</feature>
<proteinExistence type="predicted"/>
<reference evidence="2" key="1">
    <citation type="journal article" date="2005" name="Environ. Microbiol.">
        <title>Genetic and functional properties of uncultivated thermophilic crenarchaeotes from a subsurface gold mine as revealed by analysis of genome fragments.</title>
        <authorList>
            <person name="Nunoura T."/>
            <person name="Hirayama H."/>
            <person name="Takami H."/>
            <person name="Oida H."/>
            <person name="Nishi S."/>
            <person name="Shimamura S."/>
            <person name="Suzuki Y."/>
            <person name="Inagaki F."/>
            <person name="Takai K."/>
            <person name="Nealson K.H."/>
            <person name="Horikoshi K."/>
        </authorList>
    </citation>
    <scope>NUCLEOTIDE SEQUENCE</scope>
</reference>
<dbReference type="Gene3D" id="2.120.10.30">
    <property type="entry name" value="TolB, C-terminal domain"/>
    <property type="match status" value="1"/>
</dbReference>
<dbReference type="InterPro" id="IPR012938">
    <property type="entry name" value="Glc/Sorbosone_DH"/>
</dbReference>